<dbReference type="EMBL" id="CP051487">
    <property type="protein sequence ID" value="QJC81470.1"/>
    <property type="molecule type" value="Genomic_DNA"/>
</dbReference>
<keyword evidence="1" id="KW-0732">Signal</keyword>
<evidence type="ECO:0000313" key="3">
    <source>
        <dbReference type="Proteomes" id="UP000501367"/>
    </source>
</evidence>
<dbReference type="KEGG" id="pum:HGP31_25400"/>
<dbReference type="RefSeq" id="WP_168758874.1">
    <property type="nucleotide sequence ID" value="NZ_CP051487.1"/>
</dbReference>
<gene>
    <name evidence="2" type="ORF">HGP31_25400</name>
</gene>
<feature type="chain" id="PRO_5042067023" evidence="1">
    <location>
        <begin position="23"/>
        <end position="206"/>
    </location>
</feature>
<dbReference type="AlphaFoldDB" id="A0AAE6ZY28"/>
<sequence>MNTPLSLLAAVLLLTGAPSALARSNTDLSVTGMITPSACKPSLSSGGIVEHGRVGMKDLHPDQPTRLENGTLYLDVNCEAATLFTLTTMDNRSGSSAISPSQHGLGIVNDDEKLGSVALGLFDAIADKAAVKTISSRDDGVSWRASPYLGHAGKTSFAAMNAPDTPIAIKDLHARLTAFTIIVRASDLTLTDEIPIDGHITVQLDY</sequence>
<dbReference type="Pfam" id="PF06551">
    <property type="entry name" value="DUF1120"/>
    <property type="match status" value="1"/>
</dbReference>
<name>A0AAE6ZY28_9PSED</name>
<feature type="signal peptide" evidence="1">
    <location>
        <begin position="1"/>
        <end position="22"/>
    </location>
</feature>
<accession>A0AAE6ZY28</accession>
<proteinExistence type="predicted"/>
<evidence type="ECO:0000256" key="1">
    <source>
        <dbReference type="SAM" id="SignalP"/>
    </source>
</evidence>
<reference evidence="2 3" key="1">
    <citation type="submission" date="2020-04" db="EMBL/GenBank/DDBJ databases">
        <authorList>
            <person name="Yao Y."/>
            <person name="He Z."/>
        </authorList>
    </citation>
    <scope>NUCLEOTIDE SEQUENCE [LARGE SCALE GENOMIC DNA]</scope>
    <source>
        <strain evidence="2 3">CY-1</strain>
    </source>
</reference>
<dbReference type="InterPro" id="IPR010546">
    <property type="entry name" value="DUF1120"/>
</dbReference>
<protein>
    <submittedName>
        <fullName evidence="2">DUF1120 domain-containing protein</fullName>
    </submittedName>
</protein>
<dbReference type="GeneID" id="72196964"/>
<evidence type="ECO:0000313" key="2">
    <source>
        <dbReference type="EMBL" id="QJC81470.1"/>
    </source>
</evidence>
<organism evidence="2 3">
    <name type="scientific">Pseudomonas umsongensis</name>
    <dbReference type="NCBI Taxonomy" id="198618"/>
    <lineage>
        <taxon>Bacteria</taxon>
        <taxon>Pseudomonadati</taxon>
        <taxon>Pseudomonadota</taxon>
        <taxon>Gammaproteobacteria</taxon>
        <taxon>Pseudomonadales</taxon>
        <taxon>Pseudomonadaceae</taxon>
        <taxon>Pseudomonas</taxon>
    </lineage>
</organism>
<dbReference type="Proteomes" id="UP000501367">
    <property type="component" value="Chromosome"/>
</dbReference>